<dbReference type="AlphaFoldDB" id="A0A9N9NRS9"/>
<keyword evidence="3" id="KW-1185">Reference proteome</keyword>
<protein>
    <submittedName>
        <fullName evidence="2">17796_t:CDS:1</fullName>
    </submittedName>
</protein>
<reference evidence="2" key="1">
    <citation type="submission" date="2021-06" db="EMBL/GenBank/DDBJ databases">
        <authorList>
            <person name="Kallberg Y."/>
            <person name="Tangrot J."/>
            <person name="Rosling A."/>
        </authorList>
    </citation>
    <scope>NUCLEOTIDE SEQUENCE</scope>
    <source>
        <strain evidence="2">UK204</strain>
    </source>
</reference>
<evidence type="ECO:0000313" key="3">
    <source>
        <dbReference type="Proteomes" id="UP000789570"/>
    </source>
</evidence>
<dbReference type="EMBL" id="CAJVPQ010019940">
    <property type="protein sequence ID" value="CAG8755090.1"/>
    <property type="molecule type" value="Genomic_DNA"/>
</dbReference>
<feature type="compositionally biased region" description="Polar residues" evidence="1">
    <location>
        <begin position="29"/>
        <end position="40"/>
    </location>
</feature>
<evidence type="ECO:0000256" key="1">
    <source>
        <dbReference type="SAM" id="MobiDB-lite"/>
    </source>
</evidence>
<feature type="non-terminal residue" evidence="2">
    <location>
        <position position="50"/>
    </location>
</feature>
<evidence type="ECO:0000313" key="2">
    <source>
        <dbReference type="EMBL" id="CAG8755090.1"/>
    </source>
</evidence>
<dbReference type="Proteomes" id="UP000789570">
    <property type="component" value="Unassembled WGS sequence"/>
</dbReference>
<feature type="non-terminal residue" evidence="2">
    <location>
        <position position="1"/>
    </location>
</feature>
<accession>A0A9N9NRS9</accession>
<organism evidence="2 3">
    <name type="scientific">Funneliformis caledonium</name>
    <dbReference type="NCBI Taxonomy" id="1117310"/>
    <lineage>
        <taxon>Eukaryota</taxon>
        <taxon>Fungi</taxon>
        <taxon>Fungi incertae sedis</taxon>
        <taxon>Mucoromycota</taxon>
        <taxon>Glomeromycotina</taxon>
        <taxon>Glomeromycetes</taxon>
        <taxon>Glomerales</taxon>
        <taxon>Glomeraceae</taxon>
        <taxon>Funneliformis</taxon>
    </lineage>
</organism>
<comment type="caution">
    <text evidence="2">The sequence shown here is derived from an EMBL/GenBank/DDBJ whole genome shotgun (WGS) entry which is preliminary data.</text>
</comment>
<feature type="region of interest" description="Disordered" evidence="1">
    <location>
        <begin position="29"/>
        <end position="50"/>
    </location>
</feature>
<proteinExistence type="predicted"/>
<gene>
    <name evidence="2" type="ORF">FCALED_LOCUS16553</name>
</gene>
<dbReference type="OrthoDB" id="2350823at2759"/>
<name>A0A9N9NRS9_9GLOM</name>
<sequence length="50" mass="5494">SDDKELIYNPNEGDLADSTKIVVSKEINTTSYSQSENPSDSARLDYAIKA</sequence>